<gene>
    <name evidence="1" type="ORF">LCGC14_3117790</name>
</gene>
<dbReference type="EMBL" id="LAZR01067655">
    <property type="protein sequence ID" value="KKK51155.1"/>
    <property type="molecule type" value="Genomic_DNA"/>
</dbReference>
<reference evidence="1" key="1">
    <citation type="journal article" date="2015" name="Nature">
        <title>Complex archaea that bridge the gap between prokaryotes and eukaryotes.</title>
        <authorList>
            <person name="Spang A."/>
            <person name="Saw J.H."/>
            <person name="Jorgensen S.L."/>
            <person name="Zaremba-Niedzwiedzka K."/>
            <person name="Martijn J."/>
            <person name="Lind A.E."/>
            <person name="van Eijk R."/>
            <person name="Schleper C."/>
            <person name="Guy L."/>
            <person name="Ettema T.J."/>
        </authorList>
    </citation>
    <scope>NUCLEOTIDE SEQUENCE</scope>
</reference>
<sequence>MKLDEAIEIKETELDGSVEHTEEELLEAEKLGIEALKGIQYTRDHLDSKEYNPLPGETKD</sequence>
<protein>
    <submittedName>
        <fullName evidence="1">Uncharacterized protein</fullName>
    </submittedName>
</protein>
<comment type="caution">
    <text evidence="1">The sequence shown here is derived from an EMBL/GenBank/DDBJ whole genome shotgun (WGS) entry which is preliminary data.</text>
</comment>
<evidence type="ECO:0000313" key="1">
    <source>
        <dbReference type="EMBL" id="KKK51155.1"/>
    </source>
</evidence>
<accession>A0A0F8WS38</accession>
<name>A0A0F8WS38_9ZZZZ</name>
<dbReference type="AlphaFoldDB" id="A0A0F8WS38"/>
<proteinExistence type="predicted"/>
<organism evidence="1">
    <name type="scientific">marine sediment metagenome</name>
    <dbReference type="NCBI Taxonomy" id="412755"/>
    <lineage>
        <taxon>unclassified sequences</taxon>
        <taxon>metagenomes</taxon>
        <taxon>ecological metagenomes</taxon>
    </lineage>
</organism>